<dbReference type="RefSeq" id="XP_009824972.1">
    <property type="nucleotide sequence ID" value="XM_009826670.1"/>
</dbReference>
<gene>
    <name evidence="1" type="ORF">H257_02850</name>
</gene>
<dbReference type="EMBL" id="KI913118">
    <property type="protein sequence ID" value="ETV84954.1"/>
    <property type="molecule type" value="Genomic_DNA"/>
</dbReference>
<dbReference type="AlphaFoldDB" id="W4H109"/>
<evidence type="ECO:0008006" key="2">
    <source>
        <dbReference type="Google" id="ProtNLM"/>
    </source>
</evidence>
<name>W4H109_APHAT</name>
<sequence>MNTLEKMVIRVIDTVQPVLYDHFAMMSTMTELCGLDVVFRNYPYAKYATDVSPEKLLVDMSAHEPGSVSDITMFRDRQDIHLSTLRKLLGSTRAMHPKKRPVHCVLHRADLERNSNVSSDPIVVENFFGRVCILWKVSYTTFVWGTKCYDAIQRLTFALTNFYLA</sequence>
<proteinExistence type="predicted"/>
<reference evidence="1" key="1">
    <citation type="submission" date="2013-12" db="EMBL/GenBank/DDBJ databases">
        <title>The Genome Sequence of Aphanomyces astaci APO3.</title>
        <authorList>
            <consortium name="The Broad Institute Genomics Platform"/>
            <person name="Russ C."/>
            <person name="Tyler B."/>
            <person name="van West P."/>
            <person name="Dieguez-Uribeondo J."/>
            <person name="Young S.K."/>
            <person name="Zeng Q."/>
            <person name="Gargeya S."/>
            <person name="Fitzgerald M."/>
            <person name="Abouelleil A."/>
            <person name="Alvarado L."/>
            <person name="Chapman S.B."/>
            <person name="Gainer-Dewar J."/>
            <person name="Goldberg J."/>
            <person name="Griggs A."/>
            <person name="Gujja S."/>
            <person name="Hansen M."/>
            <person name="Howarth C."/>
            <person name="Imamovic A."/>
            <person name="Ireland A."/>
            <person name="Larimer J."/>
            <person name="McCowan C."/>
            <person name="Murphy C."/>
            <person name="Pearson M."/>
            <person name="Poon T.W."/>
            <person name="Priest M."/>
            <person name="Roberts A."/>
            <person name="Saif S."/>
            <person name="Shea T."/>
            <person name="Sykes S."/>
            <person name="Wortman J."/>
            <person name="Nusbaum C."/>
            <person name="Birren B."/>
        </authorList>
    </citation>
    <scope>NUCLEOTIDE SEQUENCE [LARGE SCALE GENOMIC DNA]</scope>
    <source>
        <strain evidence="1">APO3</strain>
    </source>
</reference>
<accession>W4H109</accession>
<dbReference type="VEuPathDB" id="FungiDB:H257_02850"/>
<dbReference type="GeneID" id="20804846"/>
<evidence type="ECO:0000313" key="1">
    <source>
        <dbReference type="EMBL" id="ETV84954.1"/>
    </source>
</evidence>
<protein>
    <recommendedName>
        <fullName evidence="2">DDE Tnp4 domain-containing protein</fullName>
    </recommendedName>
</protein>
<organism evidence="1">
    <name type="scientific">Aphanomyces astaci</name>
    <name type="common">Crayfish plague agent</name>
    <dbReference type="NCBI Taxonomy" id="112090"/>
    <lineage>
        <taxon>Eukaryota</taxon>
        <taxon>Sar</taxon>
        <taxon>Stramenopiles</taxon>
        <taxon>Oomycota</taxon>
        <taxon>Saprolegniomycetes</taxon>
        <taxon>Saprolegniales</taxon>
        <taxon>Verrucalvaceae</taxon>
        <taxon>Aphanomyces</taxon>
    </lineage>
</organism>